<evidence type="ECO:0000259" key="2">
    <source>
        <dbReference type="Pfam" id="PF01261"/>
    </source>
</evidence>
<dbReference type="Pfam" id="PF01261">
    <property type="entry name" value="AP_endonuc_2"/>
    <property type="match status" value="1"/>
</dbReference>
<evidence type="ECO:0000313" key="4">
    <source>
        <dbReference type="Proteomes" id="UP000559256"/>
    </source>
</evidence>
<gene>
    <name evidence="3" type="ORF">D9758_013562</name>
</gene>
<dbReference type="PANTHER" id="PTHR12110">
    <property type="entry name" value="HYDROXYPYRUVATE ISOMERASE"/>
    <property type="match status" value="1"/>
</dbReference>
<dbReference type="OrthoDB" id="5360893at2759"/>
<dbReference type="InterPro" id="IPR013022">
    <property type="entry name" value="Xyl_isomerase-like_TIM-brl"/>
</dbReference>
<dbReference type="Proteomes" id="UP000559256">
    <property type="component" value="Unassembled WGS sequence"/>
</dbReference>
<evidence type="ECO:0000256" key="1">
    <source>
        <dbReference type="SAM" id="MobiDB-lite"/>
    </source>
</evidence>
<proteinExistence type="predicted"/>
<dbReference type="EMBL" id="JAACJM010000176">
    <property type="protein sequence ID" value="KAF5340435.1"/>
    <property type="molecule type" value="Genomic_DNA"/>
</dbReference>
<comment type="caution">
    <text evidence="3">The sequence shown here is derived from an EMBL/GenBank/DDBJ whole genome shotgun (WGS) entry which is preliminary data.</text>
</comment>
<dbReference type="InterPro" id="IPR050312">
    <property type="entry name" value="IolE/XylAMocC-like"/>
</dbReference>
<organism evidence="3 4">
    <name type="scientific">Tetrapyrgos nigripes</name>
    <dbReference type="NCBI Taxonomy" id="182062"/>
    <lineage>
        <taxon>Eukaryota</taxon>
        <taxon>Fungi</taxon>
        <taxon>Dikarya</taxon>
        <taxon>Basidiomycota</taxon>
        <taxon>Agaricomycotina</taxon>
        <taxon>Agaricomycetes</taxon>
        <taxon>Agaricomycetidae</taxon>
        <taxon>Agaricales</taxon>
        <taxon>Marasmiineae</taxon>
        <taxon>Marasmiaceae</taxon>
        <taxon>Tetrapyrgos</taxon>
    </lineage>
</organism>
<evidence type="ECO:0000313" key="3">
    <source>
        <dbReference type="EMBL" id="KAF5340435.1"/>
    </source>
</evidence>
<protein>
    <recommendedName>
        <fullName evidence="2">Xylose isomerase-like TIM barrel domain-containing protein</fullName>
    </recommendedName>
</protein>
<keyword evidence="4" id="KW-1185">Reference proteome</keyword>
<dbReference type="PANTHER" id="PTHR12110:SF21">
    <property type="entry name" value="XYLOSE ISOMERASE-LIKE TIM BARREL DOMAIN-CONTAINING PROTEIN"/>
    <property type="match status" value="1"/>
</dbReference>
<sequence length="262" mass="29526">MSYTPNTSYSRTASHTSYSHKVLDSRPQFAIASLSLGNNANHDLPTKIRVASSLGYDGIEIFIPDFEAFGEEVREGKHSELFTSTPSTPSTPSTSWSLPSSSCPPYNLANLTSLSQPDLELACAHAISTYCASHNLFIPILQPYRNFENFRTQEDLCKALDGAERWFRIMPTLQCDLMLVCSNHIPGPYPLTAREYTFEMYCDAQVEAFKQLGERAARYNVRVGYEPLSWGTVIDNWMQVWEIVKRVDKENVGVILDSFNTL</sequence>
<name>A0A8H5FKE1_9AGAR</name>
<dbReference type="AlphaFoldDB" id="A0A8H5FKE1"/>
<dbReference type="SUPFAM" id="SSF51658">
    <property type="entry name" value="Xylose isomerase-like"/>
    <property type="match status" value="1"/>
</dbReference>
<accession>A0A8H5FKE1</accession>
<reference evidence="3 4" key="1">
    <citation type="journal article" date="2020" name="ISME J.">
        <title>Uncovering the hidden diversity of litter-decomposition mechanisms in mushroom-forming fungi.</title>
        <authorList>
            <person name="Floudas D."/>
            <person name="Bentzer J."/>
            <person name="Ahren D."/>
            <person name="Johansson T."/>
            <person name="Persson P."/>
            <person name="Tunlid A."/>
        </authorList>
    </citation>
    <scope>NUCLEOTIDE SEQUENCE [LARGE SCALE GENOMIC DNA]</scope>
    <source>
        <strain evidence="3 4">CBS 291.85</strain>
    </source>
</reference>
<feature type="domain" description="Xylose isomerase-like TIM barrel" evidence="2">
    <location>
        <begin position="124"/>
        <end position="261"/>
    </location>
</feature>
<dbReference type="InterPro" id="IPR036237">
    <property type="entry name" value="Xyl_isomerase-like_sf"/>
</dbReference>
<feature type="compositionally biased region" description="Low complexity" evidence="1">
    <location>
        <begin position="83"/>
        <end position="96"/>
    </location>
</feature>
<dbReference type="Gene3D" id="3.20.20.150">
    <property type="entry name" value="Divalent-metal-dependent TIM barrel enzymes"/>
    <property type="match status" value="1"/>
</dbReference>
<feature type="region of interest" description="Disordered" evidence="1">
    <location>
        <begin position="77"/>
        <end position="96"/>
    </location>
</feature>